<organism evidence="7 8">
    <name type="scientific">Paenarthrobacter aurescens (strain TC1)</name>
    <dbReference type="NCBI Taxonomy" id="290340"/>
    <lineage>
        <taxon>Bacteria</taxon>
        <taxon>Bacillati</taxon>
        <taxon>Actinomycetota</taxon>
        <taxon>Actinomycetes</taxon>
        <taxon>Micrococcales</taxon>
        <taxon>Micrococcaceae</taxon>
        <taxon>Paenarthrobacter</taxon>
    </lineage>
</organism>
<dbReference type="PROSITE" id="PS00583">
    <property type="entry name" value="PFKB_KINASES_1"/>
    <property type="match status" value="1"/>
</dbReference>
<evidence type="ECO:0000256" key="5">
    <source>
        <dbReference type="ARBA" id="ARBA00022840"/>
    </source>
</evidence>
<dbReference type="eggNOG" id="COG0524">
    <property type="taxonomic scope" value="Bacteria"/>
</dbReference>
<evidence type="ECO:0000313" key="7">
    <source>
        <dbReference type="EMBL" id="ABM10628.1"/>
    </source>
</evidence>
<comment type="similarity">
    <text evidence="1">Belongs to the carbohydrate kinase PfkB family.</text>
</comment>
<name>A1RDT0_PAEAT</name>
<feature type="domain" description="Carbohydrate kinase PfkB" evidence="6">
    <location>
        <begin position="20"/>
        <end position="281"/>
    </location>
</feature>
<dbReference type="KEGG" id="aau:AAur_pTC20246"/>
<keyword evidence="3" id="KW-0547">Nucleotide-binding</keyword>
<sequence length="322" mass="35352">MRTLVSSGFTTVDVLMNDVMRVSPGGTATNVARALQSLGWDAQLVGTVGTDPAGQFLRSELETEGVGVQHLRNDDDWTTPVVLQMEYRGDHVWRFRCPICATAFAKHRPTPHEIARTMVRDCATPDVFFFDRVSLFTLTLAEEWSRKGSFVVFEPATLGRVQLFDRAIKIAHMVKFSSERAPAFKERLSAESTATLVETLGADGAQVRLAGQQTWKHYAPQPVIDKVDSAGAGDWTTAGLLDQLVVSSGEEVTVNPESIARAVTNGQSLGALACSWEGVYPKEPVKLDGDDFERFACPRVIRESSNSEVEYLPQESRLTVSA</sequence>
<dbReference type="EMBL" id="CP000476">
    <property type="protein sequence ID" value="ABM10628.1"/>
    <property type="molecule type" value="Genomic_DNA"/>
</dbReference>
<evidence type="ECO:0000313" key="8">
    <source>
        <dbReference type="Proteomes" id="UP000000637"/>
    </source>
</evidence>
<evidence type="ECO:0000259" key="6">
    <source>
        <dbReference type="Pfam" id="PF00294"/>
    </source>
</evidence>
<protein>
    <submittedName>
        <fullName evidence="7">Fructokinase</fullName>
        <ecNumber evidence="7">2.7.1.4</ecNumber>
    </submittedName>
</protein>
<reference evidence="7 8" key="1">
    <citation type="journal article" date="2006" name="PLoS Genet.">
        <title>Secrets of soil survival revealed by the genome sequence of Arthrobacter aurescens TC1.</title>
        <authorList>
            <person name="Mongodin E.F."/>
            <person name="Shapir N."/>
            <person name="Daugherty S.C."/>
            <person name="DeBoy R.T."/>
            <person name="Emerson J.B."/>
            <person name="Shvartzbeyn A."/>
            <person name="Radune D."/>
            <person name="Vamathevan J."/>
            <person name="Riggs F."/>
            <person name="Grinberg V."/>
            <person name="Khouri H."/>
            <person name="Wackett L.P."/>
            <person name="Nelson K.E."/>
            <person name="Sadowsky M.J."/>
        </authorList>
    </citation>
    <scope>NUCLEOTIDE SEQUENCE [LARGE SCALE GENOMIC DNA]</scope>
    <source>
        <strain evidence="7 8">TC1</strain>
    </source>
</reference>
<dbReference type="InterPro" id="IPR050306">
    <property type="entry name" value="PfkB_Carbo_kinase"/>
</dbReference>
<accession>A1RDT0</accession>
<dbReference type="GO" id="GO:0005524">
    <property type="term" value="F:ATP binding"/>
    <property type="evidence" value="ECO:0007669"/>
    <property type="project" value="UniProtKB-KW"/>
</dbReference>
<dbReference type="GO" id="GO:0008865">
    <property type="term" value="F:fructokinase activity"/>
    <property type="evidence" value="ECO:0007669"/>
    <property type="project" value="UniProtKB-EC"/>
</dbReference>
<dbReference type="AlphaFoldDB" id="A1RDT0"/>
<evidence type="ECO:0000256" key="2">
    <source>
        <dbReference type="ARBA" id="ARBA00022679"/>
    </source>
</evidence>
<evidence type="ECO:0000256" key="4">
    <source>
        <dbReference type="ARBA" id="ARBA00022777"/>
    </source>
</evidence>
<keyword evidence="4" id="KW-0418">Kinase</keyword>
<dbReference type="PANTHER" id="PTHR43085:SF1">
    <property type="entry name" value="PSEUDOURIDINE KINASE-RELATED"/>
    <property type="match status" value="1"/>
</dbReference>
<geneLocation type="plasmid" evidence="7 8">
    <name>pTC2</name>
</geneLocation>
<dbReference type="InterPro" id="IPR029056">
    <property type="entry name" value="Ribokinase-like"/>
</dbReference>
<keyword evidence="2 7" id="KW-0808">Transferase</keyword>
<dbReference type="OrthoDB" id="9795789at2"/>
<keyword evidence="7" id="KW-0614">Plasmid</keyword>
<dbReference type="RefSeq" id="WP_011777297.1">
    <property type="nucleotide sequence ID" value="NC_008713.1"/>
</dbReference>
<dbReference type="Pfam" id="PF00294">
    <property type="entry name" value="PfkB"/>
    <property type="match status" value="1"/>
</dbReference>
<dbReference type="InterPro" id="IPR002173">
    <property type="entry name" value="Carboh/pur_kinase_PfkB_CS"/>
</dbReference>
<dbReference type="InterPro" id="IPR011611">
    <property type="entry name" value="PfkB_dom"/>
</dbReference>
<dbReference type="Proteomes" id="UP000000637">
    <property type="component" value="Plasmid pTC2"/>
</dbReference>
<dbReference type="EC" id="2.7.1.4" evidence="7"/>
<dbReference type="PANTHER" id="PTHR43085">
    <property type="entry name" value="HEXOKINASE FAMILY MEMBER"/>
    <property type="match status" value="1"/>
</dbReference>
<keyword evidence="8" id="KW-1185">Reference proteome</keyword>
<evidence type="ECO:0000256" key="1">
    <source>
        <dbReference type="ARBA" id="ARBA00010688"/>
    </source>
</evidence>
<proteinExistence type="inferred from homology"/>
<evidence type="ECO:0000256" key="3">
    <source>
        <dbReference type="ARBA" id="ARBA00022741"/>
    </source>
</evidence>
<keyword evidence="5" id="KW-0067">ATP-binding</keyword>
<dbReference type="HOGENOM" id="CLU_065527_0_0_11"/>
<dbReference type="PROSITE" id="PS00584">
    <property type="entry name" value="PFKB_KINASES_2"/>
    <property type="match status" value="1"/>
</dbReference>
<gene>
    <name evidence="7" type="ordered locus">AAur_pTC20246</name>
</gene>
<dbReference type="Gene3D" id="3.40.1190.20">
    <property type="match status" value="1"/>
</dbReference>
<dbReference type="SUPFAM" id="SSF53613">
    <property type="entry name" value="Ribokinase-like"/>
    <property type="match status" value="1"/>
</dbReference>